<dbReference type="GO" id="GO:0005737">
    <property type="term" value="C:cytoplasm"/>
    <property type="evidence" value="ECO:0007669"/>
    <property type="project" value="TreeGrafter"/>
</dbReference>
<dbReference type="Gene3D" id="1.10.287.110">
    <property type="entry name" value="DnaJ domain"/>
    <property type="match status" value="1"/>
</dbReference>
<dbReference type="SMART" id="SM00451">
    <property type="entry name" value="ZnF_U1"/>
    <property type="match status" value="1"/>
</dbReference>
<dbReference type="InterPro" id="IPR054076">
    <property type="entry name" value="ZUO1-like_ZHD"/>
</dbReference>
<keyword evidence="8" id="KW-1185">Reference proteome</keyword>
<dbReference type="Pfam" id="PF00226">
    <property type="entry name" value="DnaJ"/>
    <property type="match status" value="1"/>
</dbReference>
<evidence type="ECO:0000313" key="8">
    <source>
        <dbReference type="Proteomes" id="UP000095009"/>
    </source>
</evidence>
<organism evidence="7 8">
    <name type="scientific">Nadsonia fulvescens var. elongata DSM 6958</name>
    <dbReference type="NCBI Taxonomy" id="857566"/>
    <lineage>
        <taxon>Eukaryota</taxon>
        <taxon>Fungi</taxon>
        <taxon>Dikarya</taxon>
        <taxon>Ascomycota</taxon>
        <taxon>Saccharomycotina</taxon>
        <taxon>Dipodascomycetes</taxon>
        <taxon>Dipodascales</taxon>
        <taxon>Dipodascales incertae sedis</taxon>
        <taxon>Nadsonia</taxon>
    </lineage>
</organism>
<accession>A0A1E3PN22</accession>
<evidence type="ECO:0000259" key="6">
    <source>
        <dbReference type="PROSITE" id="PS50157"/>
    </source>
</evidence>
<dbReference type="SMART" id="SM00271">
    <property type="entry name" value="DnaJ"/>
    <property type="match status" value="1"/>
</dbReference>
<reference evidence="7 8" key="1">
    <citation type="journal article" date="2016" name="Proc. Natl. Acad. Sci. U.S.A.">
        <title>Comparative genomics of biotechnologically important yeasts.</title>
        <authorList>
            <person name="Riley R."/>
            <person name="Haridas S."/>
            <person name="Wolfe K.H."/>
            <person name="Lopes M.R."/>
            <person name="Hittinger C.T."/>
            <person name="Goeker M."/>
            <person name="Salamov A.A."/>
            <person name="Wisecaver J.H."/>
            <person name="Long T.M."/>
            <person name="Calvey C.H."/>
            <person name="Aerts A.L."/>
            <person name="Barry K.W."/>
            <person name="Choi C."/>
            <person name="Clum A."/>
            <person name="Coughlan A.Y."/>
            <person name="Deshpande S."/>
            <person name="Douglass A.P."/>
            <person name="Hanson S.J."/>
            <person name="Klenk H.-P."/>
            <person name="LaButti K.M."/>
            <person name="Lapidus A."/>
            <person name="Lindquist E.A."/>
            <person name="Lipzen A.M."/>
            <person name="Meier-Kolthoff J.P."/>
            <person name="Ohm R.A."/>
            <person name="Otillar R.P."/>
            <person name="Pangilinan J.L."/>
            <person name="Peng Y."/>
            <person name="Rokas A."/>
            <person name="Rosa C.A."/>
            <person name="Scheuner C."/>
            <person name="Sibirny A.A."/>
            <person name="Slot J.C."/>
            <person name="Stielow J.B."/>
            <person name="Sun H."/>
            <person name="Kurtzman C.P."/>
            <person name="Blackwell M."/>
            <person name="Grigoriev I.V."/>
            <person name="Jeffries T.W."/>
        </authorList>
    </citation>
    <scope>NUCLEOTIDE SEQUENCE [LARGE SCALE GENOMIC DNA]</scope>
    <source>
        <strain evidence="7 8">DSM 6958</strain>
    </source>
</reference>
<dbReference type="InterPro" id="IPR022755">
    <property type="entry name" value="Znf_C2H2_jaz"/>
</dbReference>
<evidence type="ECO:0000256" key="1">
    <source>
        <dbReference type="ARBA" id="ARBA00022723"/>
    </source>
</evidence>
<dbReference type="InterPro" id="IPR001623">
    <property type="entry name" value="DnaJ_domain"/>
</dbReference>
<dbReference type="EMBL" id="KV454408">
    <property type="protein sequence ID" value="ODQ66718.1"/>
    <property type="molecule type" value="Genomic_DNA"/>
</dbReference>
<dbReference type="InterPro" id="IPR003604">
    <property type="entry name" value="Matrin/U1-like-C_Znf_C2H2"/>
</dbReference>
<evidence type="ECO:0000259" key="5">
    <source>
        <dbReference type="PROSITE" id="PS50076"/>
    </source>
</evidence>
<dbReference type="OrthoDB" id="5894at2759"/>
<keyword evidence="2 4" id="KW-0863">Zinc-finger</keyword>
<evidence type="ECO:0000256" key="2">
    <source>
        <dbReference type="ARBA" id="ARBA00022771"/>
    </source>
</evidence>
<dbReference type="SUPFAM" id="SSF46565">
    <property type="entry name" value="Chaperone J-domain"/>
    <property type="match status" value="1"/>
</dbReference>
<dbReference type="PROSITE" id="PS50157">
    <property type="entry name" value="ZINC_FINGER_C2H2_2"/>
    <property type="match status" value="1"/>
</dbReference>
<dbReference type="CDD" id="cd06257">
    <property type="entry name" value="DnaJ"/>
    <property type="match status" value="1"/>
</dbReference>
<dbReference type="PROSITE" id="PS00028">
    <property type="entry name" value="ZINC_FINGER_C2H2_1"/>
    <property type="match status" value="1"/>
</dbReference>
<dbReference type="PANTHER" id="PTHR44029">
    <property type="entry name" value="DNAJ HOMOLOG SUBFAMILY C MEMBER 21"/>
    <property type="match status" value="1"/>
</dbReference>
<protein>
    <submittedName>
        <fullName evidence="7">DnaJ-domain-containing protein</fullName>
    </submittedName>
</protein>
<dbReference type="InterPro" id="IPR018253">
    <property type="entry name" value="DnaJ_domain_CS"/>
</dbReference>
<dbReference type="InterPro" id="IPR036869">
    <property type="entry name" value="J_dom_sf"/>
</dbReference>
<evidence type="ECO:0000256" key="3">
    <source>
        <dbReference type="ARBA" id="ARBA00022833"/>
    </source>
</evidence>
<dbReference type="AlphaFoldDB" id="A0A1E3PN22"/>
<keyword evidence="3" id="KW-0862">Zinc</keyword>
<sequence>YDILSLEPTANEQELKKAYKKHALRLHPDRNFQNIEEATKEFAKIQSAYDVLSDPQERAWYDSHTLHADMTKGQETNLAGYTILTTSEDLQKYFDPMLYSTLKNHESDFLSLSELFSNLGYEERELAISFGEKPAAWSLFGNSGSEWKHTKIFYERWTSFSTIKDFYWCDVYRVSDAPDSKTQREMMGLNQRYRDLAKKEYNDTVRSLVKFIKKRDPRVKLVRSEAYEKQNTQNSDSKIQAAKDRHQNKIKLQENVYTEQNWTKTPERKYQPSRSHDSLEILDLENTDDEVINLFECLVCQKKFKTKQQYDGHEKSKKHIKALKNLRWELKKDGLDM</sequence>
<feature type="domain" description="J" evidence="5">
    <location>
        <begin position="1"/>
        <end position="65"/>
    </location>
</feature>
<name>A0A1E3PN22_9ASCO</name>
<dbReference type="InterPro" id="IPR013087">
    <property type="entry name" value="Znf_C2H2_type"/>
</dbReference>
<keyword evidence="1" id="KW-0479">Metal-binding</keyword>
<feature type="domain" description="C2H2-type" evidence="6">
    <location>
        <begin position="295"/>
        <end position="319"/>
    </location>
</feature>
<dbReference type="Pfam" id="PF21884">
    <property type="entry name" value="ZUO1-like_ZHD"/>
    <property type="match status" value="1"/>
</dbReference>
<feature type="non-terminal residue" evidence="7">
    <location>
        <position position="337"/>
    </location>
</feature>
<dbReference type="InterPro" id="IPR036236">
    <property type="entry name" value="Znf_C2H2_sf"/>
</dbReference>
<dbReference type="Proteomes" id="UP000095009">
    <property type="component" value="Unassembled WGS sequence"/>
</dbReference>
<dbReference type="PRINTS" id="PR00625">
    <property type="entry name" value="JDOMAIN"/>
</dbReference>
<dbReference type="PROSITE" id="PS50076">
    <property type="entry name" value="DNAJ_2"/>
    <property type="match status" value="1"/>
</dbReference>
<dbReference type="STRING" id="857566.A0A1E3PN22"/>
<dbReference type="GO" id="GO:0008270">
    <property type="term" value="F:zinc ion binding"/>
    <property type="evidence" value="ECO:0007669"/>
    <property type="project" value="UniProtKB-KW"/>
</dbReference>
<feature type="non-terminal residue" evidence="7">
    <location>
        <position position="1"/>
    </location>
</feature>
<proteinExistence type="predicted"/>
<dbReference type="Gene3D" id="3.30.160.60">
    <property type="entry name" value="Classic Zinc Finger"/>
    <property type="match status" value="1"/>
</dbReference>
<dbReference type="Pfam" id="PF12171">
    <property type="entry name" value="zf-C2H2_jaz"/>
    <property type="match status" value="1"/>
</dbReference>
<dbReference type="PANTHER" id="PTHR44029:SF1">
    <property type="entry name" value="DNAJ HOMOLOG SUBFAMILY C MEMBER 21"/>
    <property type="match status" value="1"/>
</dbReference>
<dbReference type="PROSITE" id="PS00636">
    <property type="entry name" value="DNAJ_1"/>
    <property type="match status" value="1"/>
</dbReference>
<gene>
    <name evidence="7" type="ORF">NADFUDRAFT_4941</name>
</gene>
<dbReference type="SUPFAM" id="SSF57667">
    <property type="entry name" value="beta-beta-alpha zinc fingers"/>
    <property type="match status" value="1"/>
</dbReference>
<evidence type="ECO:0000313" key="7">
    <source>
        <dbReference type="EMBL" id="ODQ66718.1"/>
    </source>
</evidence>
<dbReference type="GO" id="GO:0003676">
    <property type="term" value="F:nucleic acid binding"/>
    <property type="evidence" value="ECO:0007669"/>
    <property type="project" value="InterPro"/>
</dbReference>
<evidence type="ECO:0000256" key="4">
    <source>
        <dbReference type="PROSITE-ProRule" id="PRU00042"/>
    </source>
</evidence>
<dbReference type="InterPro" id="IPR051964">
    <property type="entry name" value="Chaperone_stress_response"/>
</dbReference>